<feature type="region of interest" description="Disordered" evidence="2">
    <location>
        <begin position="1481"/>
        <end position="1508"/>
    </location>
</feature>
<feature type="compositionally biased region" description="Basic and acidic residues" evidence="2">
    <location>
        <begin position="1494"/>
        <end position="1508"/>
    </location>
</feature>
<dbReference type="InterPro" id="IPR013083">
    <property type="entry name" value="Znf_RING/FYVE/PHD"/>
</dbReference>
<dbReference type="Pfam" id="PF15411">
    <property type="entry name" value="PH_10"/>
    <property type="match status" value="1"/>
</dbReference>
<feature type="compositionally biased region" description="Pro residues" evidence="2">
    <location>
        <begin position="63"/>
        <end position="73"/>
    </location>
</feature>
<feature type="compositionally biased region" description="Low complexity" evidence="2">
    <location>
        <begin position="1032"/>
        <end position="1044"/>
    </location>
</feature>
<feature type="compositionally biased region" description="Basic and acidic residues" evidence="2">
    <location>
        <begin position="1"/>
        <end position="12"/>
    </location>
</feature>
<feature type="compositionally biased region" description="Polar residues" evidence="2">
    <location>
        <begin position="384"/>
        <end position="396"/>
    </location>
</feature>
<evidence type="ECO:0000313" key="4">
    <source>
        <dbReference type="EMBL" id="TYJ56141.1"/>
    </source>
</evidence>
<feature type="region of interest" description="Disordered" evidence="2">
    <location>
        <begin position="364"/>
        <end position="396"/>
    </location>
</feature>
<dbReference type="GO" id="GO:0008270">
    <property type="term" value="F:zinc ion binding"/>
    <property type="evidence" value="ECO:0007669"/>
    <property type="project" value="UniProtKB-KW"/>
</dbReference>
<dbReference type="InterPro" id="IPR036465">
    <property type="entry name" value="vWFA_dom_sf"/>
</dbReference>
<feature type="region of interest" description="Disordered" evidence="2">
    <location>
        <begin position="246"/>
        <end position="336"/>
    </location>
</feature>
<feature type="compositionally biased region" description="Low complexity" evidence="2">
    <location>
        <begin position="724"/>
        <end position="734"/>
    </location>
</feature>
<feature type="compositionally biased region" description="Polar residues" evidence="2">
    <location>
        <begin position="423"/>
        <end position="432"/>
    </location>
</feature>
<evidence type="ECO:0000259" key="3">
    <source>
        <dbReference type="PROSITE" id="PS50089"/>
    </source>
</evidence>
<feature type="compositionally biased region" description="Low complexity" evidence="2">
    <location>
        <begin position="457"/>
        <end position="480"/>
    </location>
</feature>
<feature type="compositionally biased region" description="Low complexity" evidence="2">
    <location>
        <begin position="433"/>
        <end position="442"/>
    </location>
</feature>
<keyword evidence="1" id="KW-0479">Metal-binding</keyword>
<dbReference type="SUPFAM" id="SSF53300">
    <property type="entry name" value="vWA-like"/>
    <property type="match status" value="1"/>
</dbReference>
<dbReference type="Proteomes" id="UP000322245">
    <property type="component" value="Unassembled WGS sequence"/>
</dbReference>
<feature type="compositionally biased region" description="Pro residues" evidence="2">
    <location>
        <begin position="169"/>
        <end position="179"/>
    </location>
</feature>
<dbReference type="Gene3D" id="3.30.40.10">
    <property type="entry name" value="Zinc/RING finger domain, C3HC4 (zinc finger)"/>
    <property type="match status" value="1"/>
</dbReference>
<reference evidence="4 5" key="1">
    <citation type="submission" date="2017-05" db="EMBL/GenBank/DDBJ databases">
        <title>The Genome Sequence of Tsuchiyaea wingfieldii DSM 27421.</title>
        <authorList>
            <person name="Cuomo C."/>
            <person name="Passer A."/>
            <person name="Billmyre B."/>
            <person name="Heitman J."/>
        </authorList>
    </citation>
    <scope>NUCLEOTIDE SEQUENCE [LARGE SCALE GENOMIC DNA]</scope>
    <source>
        <strain evidence="4 5">DSM 27421</strain>
    </source>
</reference>
<feature type="compositionally biased region" description="Low complexity" evidence="2">
    <location>
        <begin position="527"/>
        <end position="543"/>
    </location>
</feature>
<feature type="domain" description="RING-type" evidence="3">
    <location>
        <begin position="580"/>
        <end position="636"/>
    </location>
</feature>
<name>A0A5D3B0S8_9TREE</name>
<dbReference type="InterPro" id="IPR001841">
    <property type="entry name" value="Znf_RING"/>
</dbReference>
<feature type="compositionally biased region" description="Basic residues" evidence="2">
    <location>
        <begin position="683"/>
        <end position="693"/>
    </location>
</feature>
<feature type="region of interest" description="Disordered" evidence="2">
    <location>
        <begin position="1031"/>
        <end position="1061"/>
    </location>
</feature>
<evidence type="ECO:0000313" key="5">
    <source>
        <dbReference type="Proteomes" id="UP000322245"/>
    </source>
</evidence>
<proteinExistence type="predicted"/>
<dbReference type="PROSITE" id="PS50089">
    <property type="entry name" value="ZF_RING_2"/>
    <property type="match status" value="1"/>
</dbReference>
<comment type="caution">
    <text evidence="4">The sequence shown here is derived from an EMBL/GenBank/DDBJ whole genome shotgun (WGS) entry which is preliminary data.</text>
</comment>
<sequence length="1590" mass="169497">MNVNVHDVHEPSHTTTTNARARGHPPLPLKLSAPPPPCSPSPMSSSPLSAGEGASWIDFRSPPSSPMPAPAIRPPNTSSPSWSHPTRERGGGDGRAWAGIRRALSLTNRKRPSVPSVPAVAKDPKVEGDSTSGDTQRDTREEEEEGGRAYEGPSGEVDVDGLGSLAWFPAPPGHAPLGPPLLLLPDTTEDVGEEEHSDDSLPRTPPSCPDSSPILPHTLLPLSPCVARHERALSLGGDLSSASVPTTMDWLPDPAPPANHPFHHKKQPSVPLSTRTTSTFPFTSSPDDAPISISPSPSTQYAHSSLASRSSNRHSSKYTVFSGSTGENENEGAGEDDSIYSYSTLASSRGAHWHVSDKPDISTVFEEDPAGFHNDFAPPPSAFTHKSGSQSERGLRNTHANKLHSQASSSTLVSKATHKSVPNNYFSLRDNASSSSSSSVNGNGNGNGREKKRERSGTPSSSHSHGTVVSTKSTSGSGSTAHPFANAVVRPSTPSTPSSSSKPKPKPSFLSPQPPHSRSGPTPLTGLSSSKSAPDLDSLSPSHPHSHTHLTQRERERQREMPPLQPVVLSTQDEEEDDMCPVCVEPMGATYRLPGEKPPIVPECGHALHEECFSHVYGTPPAEGSRKVLGVCGVCRQPMKLAEGGAKKDKLSALMGQSKSGGGSGAGGRALPPPSIRTTSSSGHHHPHAHAHAGSHAAYSPATGERSPRDLSADDPISRPPPSSSASNANANANEKNVKVLVPQLSIKSEFPCMPKNGRGKEGRKETVTCLVTVTVPAPRMGERGRYAAVVRPVGGLGLGMGSGVGEGGSPQLPPSPTSTRDILPSPAHPPSASGTGGPADPFTRVFEDLKTRIIDPKTLNAPSLGQLKLFDILSVRKGSLKRDFHVYLCTDALVCAGEEKKGGFRQIFSSGGGGSMRSEHSGQSQSGKGMVLRLKGRIYLRHVTAVLDQSTPSELALNISMGDDHPDSFVLTFRERGSFETWKTTIGRMMDEAKGKRERGGGGAGKILGPGVVGSFTSMVSPQHSPYTPGSMAFSASSPSTSTVQELPPPPSFSSSQGSTSDLAYTTPLAPVHTPLDLVLVVSLSAFAPGHGQSIPLKVKLVRQSLEFTLALLGVNDRVSLVSCEMGANGTLRKTPFLSPYLPHSRQRLEAFIETLGQGRPEDDEEGGDEFEVPVGRDEKFDVVTAMNTALDVVLQRKAKNPLSGMVVISETADGLRKAQMDLVTARLDAAHIPVHAIGYGRVHDPSPLWIVTSHTQGDYTFVKEWYHLRETLAGVVGGMMSVAMDNVKLHVSCVDNDFRVIKIVGPVGTVVVGAGKELDVELQELHYGQKREVMIELEVDNPEGRYSGEGSSESWDRNASLRRAPSSNLGMDLLSVADNAYEDAVDEVPVCEVDLAYRDPSVSRSVARLAHPQLLTIAISPRDYPSDPAIVARRLELLAGDMITRAVLLASRKNFGQAERITAEMKKIIRKMQDNITNHFADGASSSSGAASRRDPGRRGGTKKEREAMLAVERLEGPAESLEILMDGILGVGEKGSLDRDVRDHSAQQSSIMRSQRAWTTRSLLEADYCVPEVQNIIQLCGEWQSRF</sequence>
<feature type="compositionally biased region" description="Pro residues" evidence="2">
    <location>
        <begin position="25"/>
        <end position="40"/>
    </location>
</feature>
<feature type="compositionally biased region" description="Acidic residues" evidence="2">
    <location>
        <begin position="187"/>
        <end position="197"/>
    </location>
</feature>
<feature type="compositionally biased region" description="Low complexity" evidence="2">
    <location>
        <begin position="491"/>
        <end position="511"/>
    </location>
</feature>
<feature type="region of interest" description="Disordered" evidence="2">
    <location>
        <begin position="654"/>
        <end position="734"/>
    </location>
</feature>
<dbReference type="Gene3D" id="3.40.50.410">
    <property type="entry name" value="von Willebrand factor, type A domain"/>
    <property type="match status" value="1"/>
</dbReference>
<feature type="region of interest" description="Disordered" evidence="2">
    <location>
        <begin position="801"/>
        <end position="841"/>
    </location>
</feature>
<accession>A0A5D3B0S8</accession>
<feature type="compositionally biased region" description="Low complexity" evidence="2">
    <location>
        <begin position="1483"/>
        <end position="1493"/>
    </location>
</feature>
<organism evidence="4 5">
    <name type="scientific">Cryptococcus floricola</name>
    <dbReference type="NCBI Taxonomy" id="2591691"/>
    <lineage>
        <taxon>Eukaryota</taxon>
        <taxon>Fungi</taxon>
        <taxon>Dikarya</taxon>
        <taxon>Basidiomycota</taxon>
        <taxon>Agaricomycotina</taxon>
        <taxon>Tremellomycetes</taxon>
        <taxon>Tremellales</taxon>
        <taxon>Cryptococcaceae</taxon>
        <taxon>Cryptococcus</taxon>
    </lineage>
</organism>
<dbReference type="EMBL" id="NIDF01000028">
    <property type="protein sequence ID" value="TYJ56141.1"/>
    <property type="molecule type" value="Genomic_DNA"/>
</dbReference>
<feature type="region of interest" description="Disordered" evidence="2">
    <location>
        <begin position="423"/>
        <end position="563"/>
    </location>
</feature>
<keyword evidence="5" id="KW-1185">Reference proteome</keyword>
<gene>
    <name evidence="4" type="ORF">B9479_003127</name>
</gene>
<keyword evidence="1" id="KW-0863">Zinc-finger</keyword>
<evidence type="ECO:0000256" key="1">
    <source>
        <dbReference type="PROSITE-ProRule" id="PRU00175"/>
    </source>
</evidence>
<feature type="compositionally biased region" description="Basic and acidic residues" evidence="2">
    <location>
        <begin position="551"/>
        <end position="560"/>
    </location>
</feature>
<feature type="compositionally biased region" description="Gly residues" evidence="2">
    <location>
        <begin position="659"/>
        <end position="668"/>
    </location>
</feature>
<feature type="region of interest" description="Disordered" evidence="2">
    <location>
        <begin position="909"/>
        <end position="928"/>
    </location>
</feature>
<feature type="compositionally biased region" description="Low complexity" evidence="2">
    <location>
        <begin position="273"/>
        <end position="310"/>
    </location>
</feature>
<dbReference type="SUPFAM" id="SSF50729">
    <property type="entry name" value="PH domain-like"/>
    <property type="match status" value="1"/>
</dbReference>
<protein>
    <recommendedName>
        <fullName evidence="3">RING-type domain-containing protein</fullName>
    </recommendedName>
</protein>
<feature type="region of interest" description="Disordered" evidence="2">
    <location>
        <begin position="1"/>
        <end position="215"/>
    </location>
</feature>
<keyword evidence="1" id="KW-0862">Zinc</keyword>
<evidence type="ECO:0000256" key="2">
    <source>
        <dbReference type="SAM" id="MobiDB-lite"/>
    </source>
</evidence>
<dbReference type="SUPFAM" id="SSF57850">
    <property type="entry name" value="RING/U-box"/>
    <property type="match status" value="1"/>
</dbReference>